<dbReference type="Proteomes" id="UP000002027">
    <property type="component" value="Chromosome 1"/>
</dbReference>
<name>D1C6H6_SPHTD</name>
<proteinExistence type="predicted"/>
<dbReference type="HOGENOM" id="CLU_1585435_0_0_0"/>
<reference evidence="1 2" key="2">
    <citation type="journal article" date="2010" name="Stand. Genomic Sci.">
        <title>Complete genome sequence of Desulfohalobium retbaense type strain (HR(100)).</title>
        <authorList>
            <person name="Spring S."/>
            <person name="Nolan M."/>
            <person name="Lapidus A."/>
            <person name="Glavina Del Rio T."/>
            <person name="Copeland A."/>
            <person name="Tice H."/>
            <person name="Cheng J.F."/>
            <person name="Lucas S."/>
            <person name="Land M."/>
            <person name="Chen F."/>
            <person name="Bruce D."/>
            <person name="Goodwin L."/>
            <person name="Pitluck S."/>
            <person name="Ivanova N."/>
            <person name="Mavromatis K."/>
            <person name="Mikhailova N."/>
            <person name="Pati A."/>
            <person name="Chen A."/>
            <person name="Palaniappan K."/>
            <person name="Hauser L."/>
            <person name="Chang Y.J."/>
            <person name="Jeffries C.D."/>
            <person name="Munk C."/>
            <person name="Kiss H."/>
            <person name="Chain P."/>
            <person name="Han C."/>
            <person name="Brettin T."/>
            <person name="Detter J.C."/>
            <person name="Schuler E."/>
            <person name="Goker M."/>
            <person name="Rohde M."/>
            <person name="Bristow J."/>
            <person name="Eisen J.A."/>
            <person name="Markowitz V."/>
            <person name="Hugenholtz P."/>
            <person name="Kyrpides N.C."/>
            <person name="Klenk H.P."/>
        </authorList>
    </citation>
    <scope>NUCLEOTIDE SEQUENCE [LARGE SCALE GENOMIC DNA]</scope>
    <source>
        <strain evidence="2">ATCC 49802 / DSM 20745 / S 6022</strain>
    </source>
</reference>
<accession>D1C6H6</accession>
<dbReference type="InParanoid" id="D1C6H6"/>
<dbReference type="KEGG" id="sti:Sthe_2175"/>
<evidence type="ECO:0000313" key="2">
    <source>
        <dbReference type="Proteomes" id="UP000002027"/>
    </source>
</evidence>
<dbReference type="AlphaFoldDB" id="D1C6H6"/>
<reference evidence="2" key="1">
    <citation type="submission" date="2009-11" db="EMBL/GenBank/DDBJ databases">
        <title>The complete chromosome 1 of Sphaerobacter thermophilus DSM 20745.</title>
        <authorList>
            <person name="Lucas S."/>
            <person name="Copeland A."/>
            <person name="Lapidus A."/>
            <person name="Glavina del Rio T."/>
            <person name="Dalin E."/>
            <person name="Tice H."/>
            <person name="Bruce D."/>
            <person name="Goodwin L."/>
            <person name="Pitluck S."/>
            <person name="Kyrpides N."/>
            <person name="Mavromatis K."/>
            <person name="Ivanova N."/>
            <person name="Mikhailova N."/>
            <person name="LaButti K.M."/>
            <person name="Clum A."/>
            <person name="Sun H.I."/>
            <person name="Brettin T."/>
            <person name="Detter J.C."/>
            <person name="Han C."/>
            <person name="Larimer F."/>
            <person name="Land M."/>
            <person name="Hauser L."/>
            <person name="Markowitz V."/>
            <person name="Cheng J.F."/>
            <person name="Hugenholtz P."/>
            <person name="Woyke T."/>
            <person name="Wu D."/>
            <person name="Steenblock K."/>
            <person name="Schneider S."/>
            <person name="Pukall R."/>
            <person name="Goeker M."/>
            <person name="Klenk H.P."/>
            <person name="Eisen J.A."/>
        </authorList>
    </citation>
    <scope>NUCLEOTIDE SEQUENCE [LARGE SCALE GENOMIC DNA]</scope>
    <source>
        <strain evidence="2">ATCC 49802 / DSM 20745 / S 6022</strain>
    </source>
</reference>
<protein>
    <submittedName>
        <fullName evidence="1">Uncharacterized protein</fullName>
    </submittedName>
</protein>
<gene>
    <name evidence="1" type="ordered locus">Sthe_2175</name>
</gene>
<sequence length="168" mass="19469">MASTTRLTRREFFHDVVAHTRAALPGDLASFQTYATMNLVKLHYGQPRLHYEVWTNARDNHIEIGLHFEDGPESTEALIGFFDRHIVEIKHELGPDVELERWTPSWGHLFTLLPYQPLTEDLAREVGERLARMIAVLQPLLDEASAQVRLSRGTGEGNRRQRRYRRGR</sequence>
<evidence type="ECO:0000313" key="1">
    <source>
        <dbReference type="EMBL" id="ACZ39601.1"/>
    </source>
</evidence>
<organism evidence="1 2">
    <name type="scientific">Sphaerobacter thermophilus (strain ATCC 49802 / DSM 20745 / KCCM 41009 / NCIMB 13125 / S 6022)</name>
    <dbReference type="NCBI Taxonomy" id="479434"/>
    <lineage>
        <taxon>Bacteria</taxon>
        <taxon>Pseudomonadati</taxon>
        <taxon>Thermomicrobiota</taxon>
        <taxon>Thermomicrobia</taxon>
        <taxon>Sphaerobacterales</taxon>
        <taxon>Sphaerobacterineae</taxon>
        <taxon>Sphaerobacteraceae</taxon>
        <taxon>Sphaerobacter</taxon>
    </lineage>
</organism>
<dbReference type="OrthoDB" id="4069019at2"/>
<dbReference type="EMBL" id="CP001823">
    <property type="protein sequence ID" value="ACZ39601.1"/>
    <property type="molecule type" value="Genomic_DNA"/>
</dbReference>
<keyword evidence="2" id="KW-1185">Reference proteome</keyword>
<dbReference type="RefSeq" id="WP_012872647.1">
    <property type="nucleotide sequence ID" value="NC_013523.1"/>
</dbReference>